<feature type="transmembrane region" description="Helical" evidence="8">
    <location>
        <begin position="184"/>
        <end position="206"/>
    </location>
</feature>
<dbReference type="PROSITE" id="PS01303">
    <property type="entry name" value="BCCT"/>
    <property type="match status" value="1"/>
</dbReference>
<feature type="transmembrane region" description="Helical" evidence="8">
    <location>
        <begin position="342"/>
        <end position="366"/>
    </location>
</feature>
<feature type="transmembrane region" description="Helical" evidence="8">
    <location>
        <begin position="7"/>
        <end position="25"/>
    </location>
</feature>
<sequence>MKKKIANVFFISIVLSVLFIAWGVVAPKSLASVTSMIQTFLQDRFGWFYLFSATGFLIFSLYLIFSPYGKIKLGKDDDKPEYSRISWFAMLFSAGMGIGLVFWGVAEPLSHYHVPLVGEGQTPEAARMAMRYSFFHWGLHPWGTYSVLALALAYFNFRKKTPGLISHIFYPLLKEKVNGPIGKVIDVIAVFATVFGVATSLGFGAAQIGGGISYLTSIDNNFTTQLTIIIVVTCLFLLSALTGLSKGIQYLSNLNILLALLLLLFLLFAGPTKFLMNLLISTIGGYLQNFPAMSFYMAPFQPEANDWVQNWTVFYWAWWIAWAPFVGTFIARVSKGRTVREFIIGVLLVPTTFCAIWFAVFGGAGLHLDINQGLPLFETMNDKGTEVVLFNVLQQYPLGQGMTVLAVLLIATFFITSADSATFVLGMQTTNGSLNPPNRVKYIWGFIISSSAAVLLYSGGLEALQTTSIIASFPFIFILFGVIVSLMKSFQQERSAAVKVKYTDQLETSAKNAES</sequence>
<feature type="transmembrane region" description="Helical" evidence="8">
    <location>
        <begin position="226"/>
        <end position="244"/>
    </location>
</feature>
<reference evidence="9 10" key="1">
    <citation type="submission" date="2018-03" db="EMBL/GenBank/DDBJ databases">
        <title>Genomic Encyclopedia of Archaeal and Bacterial Type Strains, Phase II (KMG-II): from individual species to whole genera.</title>
        <authorList>
            <person name="Goeker M."/>
        </authorList>
    </citation>
    <scope>NUCLEOTIDE SEQUENCE [LARGE SCALE GENOMIC DNA]</scope>
    <source>
        <strain evidence="9 10">RHA1</strain>
    </source>
</reference>
<name>A0ABX5EQX0_9BACL</name>
<organism evidence="9 10">
    <name type="scientific">Laceyella sediminis</name>
    <dbReference type="NCBI Taxonomy" id="573074"/>
    <lineage>
        <taxon>Bacteria</taxon>
        <taxon>Bacillati</taxon>
        <taxon>Bacillota</taxon>
        <taxon>Bacilli</taxon>
        <taxon>Bacillales</taxon>
        <taxon>Thermoactinomycetaceae</taxon>
        <taxon>Laceyella</taxon>
    </lineage>
</organism>
<feature type="transmembrane region" description="Helical" evidence="8">
    <location>
        <begin position="85"/>
        <end position="106"/>
    </location>
</feature>
<evidence type="ECO:0000313" key="9">
    <source>
        <dbReference type="EMBL" id="PRZ15380.1"/>
    </source>
</evidence>
<evidence type="ECO:0000256" key="6">
    <source>
        <dbReference type="ARBA" id="ARBA00022989"/>
    </source>
</evidence>
<feature type="transmembrane region" description="Helical" evidence="8">
    <location>
        <begin position="307"/>
        <end position="330"/>
    </location>
</feature>
<feature type="transmembrane region" description="Helical" evidence="8">
    <location>
        <begin position="139"/>
        <end position="157"/>
    </location>
</feature>
<proteinExistence type="inferred from homology"/>
<evidence type="ECO:0000256" key="5">
    <source>
        <dbReference type="ARBA" id="ARBA00022692"/>
    </source>
</evidence>
<dbReference type="NCBIfam" id="TIGR00842">
    <property type="entry name" value="bcct"/>
    <property type="match status" value="1"/>
</dbReference>
<evidence type="ECO:0000256" key="3">
    <source>
        <dbReference type="ARBA" id="ARBA00022448"/>
    </source>
</evidence>
<evidence type="ECO:0000256" key="8">
    <source>
        <dbReference type="SAM" id="Phobius"/>
    </source>
</evidence>
<keyword evidence="3" id="KW-0813">Transport</keyword>
<dbReference type="Proteomes" id="UP000238836">
    <property type="component" value="Unassembled WGS sequence"/>
</dbReference>
<feature type="transmembrane region" description="Helical" evidence="8">
    <location>
        <begin position="439"/>
        <end position="457"/>
    </location>
</feature>
<dbReference type="EMBL" id="PVTZ01000004">
    <property type="protein sequence ID" value="PRZ15380.1"/>
    <property type="molecule type" value="Genomic_DNA"/>
</dbReference>
<comment type="caution">
    <text evidence="9">The sequence shown here is derived from an EMBL/GenBank/DDBJ whole genome shotgun (WGS) entry which is preliminary data.</text>
</comment>
<protein>
    <submittedName>
        <fullName evidence="9">Glycine betaine transporter</fullName>
    </submittedName>
</protein>
<evidence type="ECO:0000313" key="10">
    <source>
        <dbReference type="Proteomes" id="UP000238836"/>
    </source>
</evidence>
<keyword evidence="5 8" id="KW-0812">Transmembrane</keyword>
<evidence type="ECO:0000256" key="2">
    <source>
        <dbReference type="ARBA" id="ARBA00005658"/>
    </source>
</evidence>
<gene>
    <name evidence="9" type="ORF">CLV36_104103</name>
</gene>
<dbReference type="InterPro" id="IPR000060">
    <property type="entry name" value="BCCT_transptr"/>
</dbReference>
<evidence type="ECO:0000256" key="4">
    <source>
        <dbReference type="ARBA" id="ARBA00022475"/>
    </source>
</evidence>
<accession>A0ABX5EQX0</accession>
<dbReference type="RefSeq" id="WP_106342101.1">
    <property type="nucleotide sequence ID" value="NZ_PVTZ01000004.1"/>
</dbReference>
<feature type="transmembrane region" description="Helical" evidence="8">
    <location>
        <begin position="45"/>
        <end position="65"/>
    </location>
</feature>
<dbReference type="InterPro" id="IPR018093">
    <property type="entry name" value="BCCT_CS"/>
</dbReference>
<comment type="subcellular location">
    <subcellularLocation>
        <location evidence="1">Cell membrane</location>
        <topology evidence="1">Multi-pass membrane protein</topology>
    </subcellularLocation>
</comment>
<keyword evidence="6 8" id="KW-1133">Transmembrane helix</keyword>
<keyword evidence="4" id="KW-1003">Cell membrane</keyword>
<evidence type="ECO:0000256" key="7">
    <source>
        <dbReference type="ARBA" id="ARBA00023136"/>
    </source>
</evidence>
<keyword evidence="7 8" id="KW-0472">Membrane</keyword>
<feature type="transmembrane region" description="Helical" evidence="8">
    <location>
        <begin position="469"/>
        <end position="487"/>
    </location>
</feature>
<evidence type="ECO:0000256" key="1">
    <source>
        <dbReference type="ARBA" id="ARBA00004651"/>
    </source>
</evidence>
<comment type="similarity">
    <text evidence="2">Belongs to the BCCT transporter (TC 2.A.15) family.</text>
</comment>
<keyword evidence="10" id="KW-1185">Reference proteome</keyword>
<dbReference type="PANTHER" id="PTHR30047">
    <property type="entry name" value="HIGH-AFFINITY CHOLINE TRANSPORT PROTEIN-RELATED"/>
    <property type="match status" value="1"/>
</dbReference>
<feature type="transmembrane region" description="Helical" evidence="8">
    <location>
        <begin position="256"/>
        <end position="287"/>
    </location>
</feature>
<dbReference type="Pfam" id="PF02028">
    <property type="entry name" value="BCCT"/>
    <property type="match status" value="1"/>
</dbReference>
<dbReference type="PANTHER" id="PTHR30047:SF7">
    <property type="entry name" value="HIGH-AFFINITY CHOLINE TRANSPORT PROTEIN"/>
    <property type="match status" value="1"/>
</dbReference>
<feature type="transmembrane region" description="Helical" evidence="8">
    <location>
        <begin position="404"/>
        <end position="427"/>
    </location>
</feature>